<keyword evidence="3" id="KW-1185">Reference proteome</keyword>
<evidence type="ECO:0000313" key="2">
    <source>
        <dbReference type="EMBL" id="GGI58469.1"/>
    </source>
</evidence>
<comment type="caution">
    <text evidence="2">The sequence shown here is derived from an EMBL/GenBank/DDBJ whole genome shotgun (WGS) entry which is preliminary data.</text>
</comment>
<accession>A0ABQ2C1W4</accession>
<evidence type="ECO:0000313" key="3">
    <source>
        <dbReference type="Proteomes" id="UP000624701"/>
    </source>
</evidence>
<dbReference type="EMBL" id="BMDQ01000006">
    <property type="protein sequence ID" value="GGI58469.1"/>
    <property type="molecule type" value="Genomic_DNA"/>
</dbReference>
<proteinExistence type="predicted"/>
<sequence>MRPKISRSNINYVLAQQYGYASMNQFFKLTEDHPKHKEAVVKHIIKEFTGYYFKDAKLQCYNPYTGKHEALQIKSFKHVQTREELLKELMMLHKTRQQMLIQSRKRILKLSKQKTLERDVDLKTTIDKSSSKRLQQLDKDRDIGDKEPEQEL</sequence>
<protein>
    <submittedName>
        <fullName evidence="2">Uncharacterized protein</fullName>
    </submittedName>
</protein>
<name>A0ABQ2C1W4_9FLAO</name>
<feature type="region of interest" description="Disordered" evidence="1">
    <location>
        <begin position="130"/>
        <end position="152"/>
    </location>
</feature>
<evidence type="ECO:0000256" key="1">
    <source>
        <dbReference type="SAM" id="MobiDB-lite"/>
    </source>
</evidence>
<gene>
    <name evidence="2" type="ORF">GCM10011444_27780</name>
</gene>
<organism evidence="2 3">
    <name type="scientific">Winogradskyella haliclonae</name>
    <dbReference type="NCBI Taxonomy" id="2048558"/>
    <lineage>
        <taxon>Bacteria</taxon>
        <taxon>Pseudomonadati</taxon>
        <taxon>Bacteroidota</taxon>
        <taxon>Flavobacteriia</taxon>
        <taxon>Flavobacteriales</taxon>
        <taxon>Flavobacteriaceae</taxon>
        <taxon>Winogradskyella</taxon>
    </lineage>
</organism>
<reference evidence="3" key="1">
    <citation type="journal article" date="2019" name="Int. J. Syst. Evol. Microbiol.">
        <title>The Global Catalogue of Microorganisms (GCM) 10K type strain sequencing project: providing services to taxonomists for standard genome sequencing and annotation.</title>
        <authorList>
            <consortium name="The Broad Institute Genomics Platform"/>
            <consortium name="The Broad Institute Genome Sequencing Center for Infectious Disease"/>
            <person name="Wu L."/>
            <person name="Ma J."/>
        </authorList>
    </citation>
    <scope>NUCLEOTIDE SEQUENCE [LARGE SCALE GENOMIC DNA]</scope>
    <source>
        <strain evidence="3">CCM 8681</strain>
    </source>
</reference>
<dbReference type="RefSeq" id="WP_188375375.1">
    <property type="nucleotide sequence ID" value="NZ_BMDQ01000006.1"/>
</dbReference>
<dbReference type="Proteomes" id="UP000624701">
    <property type="component" value="Unassembled WGS sequence"/>
</dbReference>